<dbReference type="PRINTS" id="PR00320">
    <property type="entry name" value="GPROTEINBRPT"/>
</dbReference>
<dbReference type="EC" id="2.7.11.1" evidence="1"/>
<dbReference type="InterPro" id="IPR020472">
    <property type="entry name" value="WD40_PAC1"/>
</dbReference>
<dbReference type="Pfam" id="PF00069">
    <property type="entry name" value="Pkinase"/>
    <property type="match status" value="1"/>
</dbReference>
<dbReference type="Gene3D" id="3.30.200.20">
    <property type="entry name" value="Phosphorylase Kinase, domain 1"/>
    <property type="match status" value="1"/>
</dbReference>
<dbReference type="SMART" id="SM00220">
    <property type="entry name" value="S_TKc"/>
    <property type="match status" value="1"/>
</dbReference>
<evidence type="ECO:0000256" key="5">
    <source>
        <dbReference type="ARBA" id="ARBA00022737"/>
    </source>
</evidence>
<dbReference type="Proteomes" id="UP000319383">
    <property type="component" value="Chromosome"/>
</dbReference>
<keyword evidence="13" id="KW-1185">Reference proteome</keyword>
<feature type="repeat" description="WD" evidence="9">
    <location>
        <begin position="587"/>
        <end position="628"/>
    </location>
</feature>
<dbReference type="InterPro" id="IPR015943">
    <property type="entry name" value="WD40/YVTN_repeat-like_dom_sf"/>
</dbReference>
<keyword evidence="5" id="KW-0677">Repeat</keyword>
<dbReference type="Gene3D" id="1.10.510.10">
    <property type="entry name" value="Transferase(Phosphotransferase) domain 1"/>
    <property type="match status" value="1"/>
</dbReference>
<evidence type="ECO:0000259" key="11">
    <source>
        <dbReference type="PROSITE" id="PS50011"/>
    </source>
</evidence>
<dbReference type="InterPro" id="IPR001680">
    <property type="entry name" value="WD40_rpt"/>
</dbReference>
<dbReference type="GO" id="GO:0005524">
    <property type="term" value="F:ATP binding"/>
    <property type="evidence" value="ECO:0007669"/>
    <property type="project" value="UniProtKB-UniRule"/>
</dbReference>
<keyword evidence="6 10" id="KW-0547">Nucleotide-binding</keyword>
<dbReference type="InterPro" id="IPR019775">
    <property type="entry name" value="WD40_repeat_CS"/>
</dbReference>
<dbReference type="InterPro" id="IPR011009">
    <property type="entry name" value="Kinase-like_dom_sf"/>
</dbReference>
<dbReference type="InterPro" id="IPR017441">
    <property type="entry name" value="Protein_kinase_ATP_BS"/>
</dbReference>
<feature type="domain" description="Protein kinase" evidence="11">
    <location>
        <begin position="208"/>
        <end position="468"/>
    </location>
</feature>
<reference evidence="12 13" key="1">
    <citation type="submission" date="2019-02" db="EMBL/GenBank/DDBJ databases">
        <title>Deep-cultivation of Planctomycetes and their phenomic and genomic characterization uncovers novel biology.</title>
        <authorList>
            <person name="Wiegand S."/>
            <person name="Jogler M."/>
            <person name="Boedeker C."/>
            <person name="Pinto D."/>
            <person name="Vollmers J."/>
            <person name="Rivas-Marin E."/>
            <person name="Kohn T."/>
            <person name="Peeters S.H."/>
            <person name="Heuer A."/>
            <person name="Rast P."/>
            <person name="Oberbeckmann S."/>
            <person name="Bunk B."/>
            <person name="Jeske O."/>
            <person name="Meyerdierks A."/>
            <person name="Storesund J.E."/>
            <person name="Kallscheuer N."/>
            <person name="Luecker S."/>
            <person name="Lage O.M."/>
            <person name="Pohl T."/>
            <person name="Merkel B.J."/>
            <person name="Hornburger P."/>
            <person name="Mueller R.-W."/>
            <person name="Bruemmer F."/>
            <person name="Labrenz M."/>
            <person name="Spormann A.M."/>
            <person name="Op den Camp H."/>
            <person name="Overmann J."/>
            <person name="Amann R."/>
            <person name="Jetten M.S.M."/>
            <person name="Mascher T."/>
            <person name="Medema M.H."/>
            <person name="Devos D.P."/>
            <person name="Kaster A.-K."/>
            <person name="Ovreas L."/>
            <person name="Rohde M."/>
            <person name="Galperin M.Y."/>
            <person name="Jogler C."/>
        </authorList>
    </citation>
    <scope>NUCLEOTIDE SEQUENCE [LARGE SCALE GENOMIC DNA]</scope>
    <source>
        <strain evidence="12 13">Mal52</strain>
    </source>
</reference>
<feature type="repeat" description="WD" evidence="9">
    <location>
        <begin position="861"/>
        <end position="899"/>
    </location>
</feature>
<dbReference type="KEGG" id="sdyn:Mal52_32900"/>
<dbReference type="EMBL" id="CP036276">
    <property type="protein sequence ID" value="QDU44804.1"/>
    <property type="molecule type" value="Genomic_DNA"/>
</dbReference>
<keyword evidence="3 9" id="KW-0853">WD repeat</keyword>
<keyword evidence="7 12" id="KW-0418">Kinase</keyword>
<feature type="repeat" description="WD" evidence="9">
    <location>
        <begin position="632"/>
        <end position="670"/>
    </location>
</feature>
<evidence type="ECO:0000256" key="6">
    <source>
        <dbReference type="ARBA" id="ARBA00022741"/>
    </source>
</evidence>
<dbReference type="RefSeq" id="WP_145377097.1">
    <property type="nucleotide sequence ID" value="NZ_CP036276.1"/>
</dbReference>
<dbReference type="PROSITE" id="PS00678">
    <property type="entry name" value="WD_REPEATS_1"/>
    <property type="match status" value="5"/>
</dbReference>
<dbReference type="SUPFAM" id="SSF50998">
    <property type="entry name" value="Quinoprotein alcohol dehydrogenase-like"/>
    <property type="match status" value="2"/>
</dbReference>
<dbReference type="InterPro" id="IPR011047">
    <property type="entry name" value="Quinoprotein_ADH-like_sf"/>
</dbReference>
<feature type="repeat" description="WD" evidence="9">
    <location>
        <begin position="900"/>
        <end position="938"/>
    </location>
</feature>
<protein>
    <recommendedName>
        <fullName evidence="1">non-specific serine/threonine protein kinase</fullName>
        <ecNumber evidence="1">2.7.11.1</ecNumber>
    </recommendedName>
</protein>
<dbReference type="PANTHER" id="PTHR19879:SF9">
    <property type="entry name" value="TRANSCRIPTION INITIATION FACTOR TFIID SUBUNIT 5"/>
    <property type="match status" value="1"/>
</dbReference>
<name>A0A517ZQN7_9PLAN</name>
<feature type="repeat" description="WD" evidence="9">
    <location>
        <begin position="815"/>
        <end position="856"/>
    </location>
</feature>
<dbReference type="InterPro" id="IPR008271">
    <property type="entry name" value="Ser/Thr_kinase_AS"/>
</dbReference>
<feature type="repeat" description="WD" evidence="9">
    <location>
        <begin position="1123"/>
        <end position="1164"/>
    </location>
</feature>
<keyword evidence="8 10" id="KW-0067">ATP-binding</keyword>
<sequence length="1351" mass="148983">MHDHSAVFEQQLEDFEEAWEAGTPPMIDQALQAVPDEERWDLLVELVKIDLERRWRDTNPRTAGSTLPERPRLDDYARIYRQLAPVEQLPVDLVAEEYRVRRLCGEHPREEDYLKRFRLKRAAWLSSVKRVEEELFDRTPSKYSTRQANVGELPIQTRCPHCQNHINIADETKLEEIICDACGSGISLLGSQATETLAQDLCRTLGHFELISRLGTGHFGTVWKARDKDLERMVAVKIPRKGALSTTESANFFKEARTVAQLNHPNIVPIHEVGRDNDTVYIVSEYIQGATLREWLNGKQLDMTQIAELCEQLANGLQHAHEAGVTHRDIKPSNIMLDLTGTPHIMDFGLAKRDAGEIQMTLDGQILGTPAYMSPEQAEGNSHKADSRSDVYSLGVVLYELLTGNLPFRGDMLMLIVQITAEEPPSPRKLHAHIPVDMETICLKCLEKDPAKRYQSAQEVAAELRRFIEGKPIHARPVGPVAKTWRWCKRNRAIAALIVAVISTFACGTAVSSAMYVREAAALYSTKEVLSQMYVKEAELQDSNALMRGLTWLAAALALDEGNPQREPISRMRVAAALQSSPSLEQMWFHTGGIGFTTISPDGQMVLTAGVDKTARVWNVTTGLPVTEPFVHTDRIRHAEFSHDGKYIATACNDGTAYVWEISTGKQLARIKHGNRKNNPNLPAFVSCVRICPPDPAQPEQLIIATASFDHTATVWDGRTGEQLAQLSHDGPVSDVVFDSTGRNLFTASGDETARIWNWRKPIEEGGENPKVLHHDNAISVMAITHNDQTMITGTNSGDVYLWDVATAEEVDSEQNVHNGLIAHITCSPDGKLFATASHDRTARLWRVADGYTLHSEPFVHQFRTNSVAFSDDSRLLATASEDGTVRIWDTTTGSPATPLIPHSGSVSHVEFLPGRDQKLKLLTSCTDGTARLWELATKPRRLPLPHMSPVNCFASCPQSNWYVMTNKGNQNSLMTVQITDEGELNTQTIPVNIEIDGIALHTSCATLSADAKYLAAGFTEGYVTTWDLVNANPVSALLAHDGAVQTIELSDDGKLLLVRCRNGAKEQTVTCWDTQNSDEPLWSLDGAIAHATFSRKGTQVAVANGNETLILNALTGISTGVKITHNHRMRHCQFSPNGQLLLTCSDDKTARLWNVSSGKPVGNPLVHTASVIYGMFDPTGTRVATLAYDTTTVSGENSARVWDVGTTTPLTKRLPHFVLSASSTATSSLMFSQDGKLLLTVGKSPDAAYVWGVDTSELALPPLSSNAPILAAGFANSDQSILLLHGKDPAEDTLHSLSLHELPKDTRDVDTIIQHTKLLSSQRIDKLSDAMPLTPTELHNLWNKFRSPAQ</sequence>
<evidence type="ECO:0000313" key="13">
    <source>
        <dbReference type="Proteomes" id="UP000319383"/>
    </source>
</evidence>
<evidence type="ECO:0000256" key="7">
    <source>
        <dbReference type="ARBA" id="ARBA00022777"/>
    </source>
</evidence>
<organism evidence="12 13">
    <name type="scientific">Symmachiella dynata</name>
    <dbReference type="NCBI Taxonomy" id="2527995"/>
    <lineage>
        <taxon>Bacteria</taxon>
        <taxon>Pseudomonadati</taxon>
        <taxon>Planctomycetota</taxon>
        <taxon>Planctomycetia</taxon>
        <taxon>Planctomycetales</taxon>
        <taxon>Planctomycetaceae</taxon>
        <taxon>Symmachiella</taxon>
    </lineage>
</organism>
<dbReference type="PROSITE" id="PS00108">
    <property type="entry name" value="PROTEIN_KINASE_ST"/>
    <property type="match status" value="1"/>
</dbReference>
<dbReference type="PROSITE" id="PS50082">
    <property type="entry name" value="WD_REPEATS_2"/>
    <property type="match status" value="8"/>
</dbReference>
<proteinExistence type="predicted"/>
<keyword evidence="4 12" id="KW-0808">Transferase</keyword>
<dbReference type="Pfam" id="PF00400">
    <property type="entry name" value="WD40"/>
    <property type="match status" value="7"/>
</dbReference>
<dbReference type="PROSITE" id="PS00107">
    <property type="entry name" value="PROTEIN_KINASE_ATP"/>
    <property type="match status" value="1"/>
</dbReference>
<evidence type="ECO:0000256" key="9">
    <source>
        <dbReference type="PROSITE-ProRule" id="PRU00221"/>
    </source>
</evidence>
<feature type="repeat" description="WD" evidence="9">
    <location>
        <begin position="726"/>
        <end position="758"/>
    </location>
</feature>
<evidence type="ECO:0000256" key="10">
    <source>
        <dbReference type="PROSITE-ProRule" id="PRU10141"/>
    </source>
</evidence>
<gene>
    <name evidence="12" type="primary">prkC_7</name>
    <name evidence="12" type="ORF">Mal52_32900</name>
</gene>
<evidence type="ECO:0000256" key="3">
    <source>
        <dbReference type="ARBA" id="ARBA00022574"/>
    </source>
</evidence>
<keyword evidence="2" id="KW-0723">Serine/threonine-protein kinase</keyword>
<dbReference type="CDD" id="cd00200">
    <property type="entry name" value="WD40"/>
    <property type="match status" value="2"/>
</dbReference>
<evidence type="ECO:0000256" key="1">
    <source>
        <dbReference type="ARBA" id="ARBA00012513"/>
    </source>
</evidence>
<dbReference type="PROSITE" id="PS50011">
    <property type="entry name" value="PROTEIN_KINASE_DOM"/>
    <property type="match status" value="1"/>
</dbReference>
<accession>A0A517ZQN7</accession>
<dbReference type="PROSITE" id="PS50294">
    <property type="entry name" value="WD_REPEATS_REGION"/>
    <property type="match status" value="7"/>
</dbReference>
<dbReference type="GO" id="GO:0004674">
    <property type="term" value="F:protein serine/threonine kinase activity"/>
    <property type="evidence" value="ECO:0007669"/>
    <property type="project" value="UniProtKB-KW"/>
</dbReference>
<dbReference type="Gene3D" id="2.130.10.10">
    <property type="entry name" value="YVTN repeat-like/Quinoprotein amine dehydrogenase"/>
    <property type="match status" value="5"/>
</dbReference>
<evidence type="ECO:0000256" key="8">
    <source>
        <dbReference type="ARBA" id="ARBA00022840"/>
    </source>
</evidence>
<evidence type="ECO:0000256" key="2">
    <source>
        <dbReference type="ARBA" id="ARBA00022527"/>
    </source>
</evidence>
<evidence type="ECO:0000313" key="12">
    <source>
        <dbReference type="EMBL" id="QDU44804.1"/>
    </source>
</evidence>
<dbReference type="PANTHER" id="PTHR19879">
    <property type="entry name" value="TRANSCRIPTION INITIATION FACTOR TFIID"/>
    <property type="match status" value="1"/>
</dbReference>
<dbReference type="SUPFAM" id="SSF56112">
    <property type="entry name" value="Protein kinase-like (PK-like)"/>
    <property type="match status" value="1"/>
</dbReference>
<dbReference type="SMART" id="SM00320">
    <property type="entry name" value="WD40"/>
    <property type="match status" value="14"/>
</dbReference>
<dbReference type="CDD" id="cd14014">
    <property type="entry name" value="STKc_PknB_like"/>
    <property type="match status" value="1"/>
</dbReference>
<dbReference type="InterPro" id="IPR000719">
    <property type="entry name" value="Prot_kinase_dom"/>
</dbReference>
<feature type="repeat" description="WD" evidence="9">
    <location>
        <begin position="772"/>
        <end position="813"/>
    </location>
</feature>
<dbReference type="FunFam" id="1.10.510.10:FF:000021">
    <property type="entry name" value="Serine/threonine protein kinase"/>
    <property type="match status" value="1"/>
</dbReference>
<evidence type="ECO:0000256" key="4">
    <source>
        <dbReference type="ARBA" id="ARBA00022679"/>
    </source>
</evidence>
<feature type="binding site" evidence="10">
    <location>
        <position position="241"/>
    </location>
    <ligand>
        <name>ATP</name>
        <dbReference type="ChEBI" id="CHEBI:30616"/>
    </ligand>
</feature>